<proteinExistence type="predicted"/>
<dbReference type="PANTHER" id="PTHR13513">
    <property type="entry name" value="E3 UBIQUITIN-PROTEIN LIGASE UBR7"/>
    <property type="match status" value="1"/>
</dbReference>
<name>A0A9P6VUP9_MAUEX</name>
<evidence type="ECO:0000313" key="5">
    <source>
        <dbReference type="EMBL" id="KAG0654430.1"/>
    </source>
</evidence>
<protein>
    <recommendedName>
        <fullName evidence="4">UBR-type domain-containing protein</fullName>
    </recommendedName>
</protein>
<dbReference type="PANTHER" id="PTHR13513:SF9">
    <property type="entry name" value="E3 UBIQUITIN-PROTEIN LIGASE UBR7-RELATED"/>
    <property type="match status" value="1"/>
</dbReference>
<dbReference type="GO" id="GO:0061630">
    <property type="term" value="F:ubiquitin protein ligase activity"/>
    <property type="evidence" value="ECO:0007669"/>
    <property type="project" value="InterPro"/>
</dbReference>
<keyword evidence="6" id="KW-1185">Reference proteome</keyword>
<organism evidence="5 6">
    <name type="scientific">Maudiozyma exigua</name>
    <name type="common">Yeast</name>
    <name type="synonym">Kazachstania exigua</name>
    <dbReference type="NCBI Taxonomy" id="34358"/>
    <lineage>
        <taxon>Eukaryota</taxon>
        <taxon>Fungi</taxon>
        <taxon>Dikarya</taxon>
        <taxon>Ascomycota</taxon>
        <taxon>Saccharomycotina</taxon>
        <taxon>Saccharomycetes</taxon>
        <taxon>Saccharomycetales</taxon>
        <taxon>Saccharomycetaceae</taxon>
        <taxon>Maudiozyma</taxon>
    </lineage>
</organism>
<evidence type="ECO:0000256" key="1">
    <source>
        <dbReference type="ARBA" id="ARBA00022723"/>
    </source>
</evidence>
<dbReference type="GO" id="GO:0008270">
    <property type="term" value="F:zinc ion binding"/>
    <property type="evidence" value="ECO:0007669"/>
    <property type="project" value="UniProtKB-KW"/>
</dbReference>
<dbReference type="CDD" id="cd19677">
    <property type="entry name" value="UBR-box_UBR7"/>
    <property type="match status" value="1"/>
</dbReference>
<dbReference type="InterPro" id="IPR047506">
    <property type="entry name" value="UBR7-like_UBR-box"/>
</dbReference>
<evidence type="ECO:0000259" key="4">
    <source>
        <dbReference type="SMART" id="SM00396"/>
    </source>
</evidence>
<dbReference type="InterPro" id="IPR040204">
    <property type="entry name" value="UBR7"/>
</dbReference>
<dbReference type="AlphaFoldDB" id="A0A9P6VUP9"/>
<feature type="domain" description="UBR-type" evidence="4">
    <location>
        <begin position="29"/>
        <end position="101"/>
    </location>
</feature>
<evidence type="ECO:0000313" key="6">
    <source>
        <dbReference type="Proteomes" id="UP000750334"/>
    </source>
</evidence>
<dbReference type="SMART" id="SM00396">
    <property type="entry name" value="ZnF_UBR1"/>
    <property type="match status" value="1"/>
</dbReference>
<accession>A0A9P6VUP9</accession>
<dbReference type="Proteomes" id="UP000750334">
    <property type="component" value="Unassembled WGS sequence"/>
</dbReference>
<keyword evidence="1" id="KW-0479">Metal-binding</keyword>
<reference evidence="5 6" key="1">
    <citation type="submission" date="2020-11" db="EMBL/GenBank/DDBJ databases">
        <title>Kefir isolates.</title>
        <authorList>
            <person name="Marcisauskas S."/>
            <person name="Kim Y."/>
            <person name="Blasche S."/>
        </authorList>
    </citation>
    <scope>NUCLEOTIDE SEQUENCE [LARGE SCALE GENOMIC DNA]</scope>
    <source>
        <strain evidence="5 6">OG2</strain>
    </source>
</reference>
<evidence type="ECO:0000256" key="2">
    <source>
        <dbReference type="ARBA" id="ARBA00022771"/>
    </source>
</evidence>
<gene>
    <name evidence="5" type="ORF">C6P45_003409</name>
</gene>
<dbReference type="GO" id="GO:0005737">
    <property type="term" value="C:cytoplasm"/>
    <property type="evidence" value="ECO:0007669"/>
    <property type="project" value="TreeGrafter"/>
</dbReference>
<dbReference type="InterPro" id="IPR003126">
    <property type="entry name" value="Znf_UBR"/>
</dbReference>
<keyword evidence="3" id="KW-0862">Zinc</keyword>
<comment type="caution">
    <text evidence="5">The sequence shown here is derived from an EMBL/GenBank/DDBJ whole genome shotgun (WGS) entry which is preliminary data.</text>
</comment>
<dbReference type="OrthoDB" id="5795902at2759"/>
<keyword evidence="2" id="KW-0863">Zinc-finger</keyword>
<dbReference type="EMBL" id="PUHR01000345">
    <property type="protein sequence ID" value="KAG0654430.1"/>
    <property type="molecule type" value="Genomic_DNA"/>
</dbReference>
<dbReference type="Pfam" id="PF02207">
    <property type="entry name" value="zf-UBR"/>
    <property type="match status" value="1"/>
</dbReference>
<sequence>MNSLTVQDYVNQQAELEQQAKEAMPWDPKACTYPLGPLKQQVFSCLTHNNIGICYSCSIRCHTSCDKVELFTKRHFTCDCGTEKDNRIDAKCSAYKCEIRKNKEADIAAVDNTYGHNFKGTFCNCAKEYDPDSPSVMLQCIFGTECGEDWYHDHCIMGYSEEETKDLIRKSKNESTEILLEHFPDLDSFDSFICWKCVSRYNYYFQRIMSHELSKDIIACTLKRGKTETEVNENGKRERVDSDIPFSIFLKEDYNKGFENLKNSIKDEKDKLYIFLTQLAPFLIRDVELYEPPEEEKETVMDIISKSLADSMNRSDLVLGASAFRGLQSRLKEFLKPFAENGEVVKEEDISSFFESSN</sequence>
<evidence type="ECO:0000256" key="3">
    <source>
        <dbReference type="ARBA" id="ARBA00022833"/>
    </source>
</evidence>